<protein>
    <recommendedName>
        <fullName evidence="1">FlgO domain-containing protein</fullName>
    </recommendedName>
</protein>
<accession>A0A2T0UU52</accession>
<evidence type="ECO:0000259" key="1">
    <source>
        <dbReference type="Pfam" id="PF17680"/>
    </source>
</evidence>
<dbReference type="Proteomes" id="UP000237647">
    <property type="component" value="Unassembled WGS sequence"/>
</dbReference>
<dbReference type="Pfam" id="PF17680">
    <property type="entry name" value="FlgO"/>
    <property type="match status" value="1"/>
</dbReference>
<dbReference type="InterPro" id="IPR041215">
    <property type="entry name" value="FlgO_dom"/>
</dbReference>
<name>A0A2T0UU52_9GAMM</name>
<dbReference type="AlphaFoldDB" id="A0A2T0UU52"/>
<feature type="domain" description="FlgO" evidence="1">
    <location>
        <begin position="63"/>
        <end position="191"/>
    </location>
</feature>
<evidence type="ECO:0000313" key="2">
    <source>
        <dbReference type="EMBL" id="PRY61388.1"/>
    </source>
</evidence>
<sequence length="204" mass="22387">MPFTLFAFSMRSFSLHLSGLRLNVCRLLMLCLLLAGITGCSTLGNSNSQQKPPPAPDLSELAHQAAQQMIASNPDLTRYSPMIAATFVSIDNLSQSSTFGRISSEIMASALAQQGMQVREVKMRDSMFIEESVGELILSRQVQRLSSQHNARSILMGTYAQGQDYLYVSTRVVRSGDAMVLGSADFRVKLDNNMRSLLEGQGGW</sequence>
<proteinExistence type="predicted"/>
<gene>
    <name evidence="2" type="ORF">B0H98_11210</name>
</gene>
<comment type="caution">
    <text evidence="2">The sequence shown here is derived from an EMBL/GenBank/DDBJ whole genome shotgun (WGS) entry which is preliminary data.</text>
</comment>
<keyword evidence="3" id="KW-1185">Reference proteome</keyword>
<organism evidence="2 3">
    <name type="scientific">Vreelandella songnenensis</name>
    <dbReference type="NCBI Taxonomy" id="1176243"/>
    <lineage>
        <taxon>Bacteria</taxon>
        <taxon>Pseudomonadati</taxon>
        <taxon>Pseudomonadota</taxon>
        <taxon>Gammaproteobacteria</taxon>
        <taxon>Oceanospirillales</taxon>
        <taxon>Halomonadaceae</taxon>
        <taxon>Vreelandella</taxon>
    </lineage>
</organism>
<evidence type="ECO:0000313" key="3">
    <source>
        <dbReference type="Proteomes" id="UP000237647"/>
    </source>
</evidence>
<dbReference type="EMBL" id="PVTK01000012">
    <property type="protein sequence ID" value="PRY61388.1"/>
    <property type="molecule type" value="Genomic_DNA"/>
</dbReference>
<reference evidence="2 3" key="1">
    <citation type="submission" date="2018-03" db="EMBL/GenBank/DDBJ databases">
        <title>Genomic Encyclopedia of Type Strains, Phase III (KMG-III): the genomes of soil and plant-associated and newly described type strains.</title>
        <authorList>
            <person name="Whitman W."/>
        </authorList>
    </citation>
    <scope>NUCLEOTIDE SEQUENCE [LARGE SCALE GENOMIC DNA]</scope>
    <source>
        <strain evidence="2 3">CGMCC 1.12152</strain>
    </source>
</reference>